<dbReference type="SUPFAM" id="SSF110942">
    <property type="entry name" value="HSP90 C-terminal domain"/>
    <property type="match status" value="1"/>
</dbReference>
<dbReference type="InterPro" id="IPR001404">
    <property type="entry name" value="Hsp90_fam"/>
</dbReference>
<reference evidence="4" key="1">
    <citation type="submission" date="2025-08" db="UniProtKB">
        <authorList>
            <consortium name="RefSeq"/>
        </authorList>
    </citation>
    <scope>IDENTIFICATION</scope>
</reference>
<comment type="similarity">
    <text evidence="1">Belongs to the heat shock protein 90 family.</text>
</comment>
<dbReference type="SUPFAM" id="SSF54211">
    <property type="entry name" value="Ribosomal protein S5 domain 2-like"/>
    <property type="match status" value="1"/>
</dbReference>
<evidence type="ECO:0000256" key="2">
    <source>
        <dbReference type="ARBA" id="ARBA00023186"/>
    </source>
</evidence>
<dbReference type="PANTHER" id="PTHR11528">
    <property type="entry name" value="HEAT SHOCK PROTEIN 90 FAMILY MEMBER"/>
    <property type="match status" value="1"/>
</dbReference>
<dbReference type="AlphaFoldDB" id="A0A6I9VNR9"/>
<evidence type="ECO:0000313" key="3">
    <source>
        <dbReference type="Proteomes" id="UP000504615"/>
    </source>
</evidence>
<dbReference type="Pfam" id="PF00183">
    <property type="entry name" value="HSP90"/>
    <property type="match status" value="1"/>
</dbReference>
<dbReference type="InterPro" id="IPR020568">
    <property type="entry name" value="Ribosomal_Su5_D2-typ_SF"/>
</dbReference>
<evidence type="ECO:0000256" key="1">
    <source>
        <dbReference type="ARBA" id="ARBA00008239"/>
    </source>
</evidence>
<dbReference type="GeneID" id="105422561"/>
<organism evidence="3 4">
    <name type="scientific">Pogonomyrmex barbatus</name>
    <name type="common">red harvester ant</name>
    <dbReference type="NCBI Taxonomy" id="144034"/>
    <lineage>
        <taxon>Eukaryota</taxon>
        <taxon>Metazoa</taxon>
        <taxon>Ecdysozoa</taxon>
        <taxon>Arthropoda</taxon>
        <taxon>Hexapoda</taxon>
        <taxon>Insecta</taxon>
        <taxon>Pterygota</taxon>
        <taxon>Neoptera</taxon>
        <taxon>Endopterygota</taxon>
        <taxon>Hymenoptera</taxon>
        <taxon>Apocrita</taxon>
        <taxon>Aculeata</taxon>
        <taxon>Formicoidea</taxon>
        <taxon>Formicidae</taxon>
        <taxon>Myrmicinae</taxon>
        <taxon>Pogonomyrmex</taxon>
    </lineage>
</organism>
<dbReference type="InterPro" id="IPR037196">
    <property type="entry name" value="HSP90_C"/>
</dbReference>
<dbReference type="GO" id="GO:0051082">
    <property type="term" value="F:unfolded protein binding"/>
    <property type="evidence" value="ECO:0007669"/>
    <property type="project" value="InterPro"/>
</dbReference>
<accession>A0A6I9VNR9</accession>
<evidence type="ECO:0000313" key="4">
    <source>
        <dbReference type="RefSeq" id="XP_011630284.1"/>
    </source>
</evidence>
<dbReference type="GO" id="GO:0005524">
    <property type="term" value="F:ATP binding"/>
    <property type="evidence" value="ECO:0007669"/>
    <property type="project" value="InterPro"/>
</dbReference>
<name>A0A6I9VNR9_9HYME</name>
<dbReference type="KEGG" id="pbar:105422561"/>
<dbReference type="Gene3D" id="3.40.50.11260">
    <property type="match status" value="1"/>
</dbReference>
<keyword evidence="3" id="KW-1185">Reference proteome</keyword>
<protein>
    <submittedName>
        <fullName evidence="4">Heat shock protein 83-like</fullName>
    </submittedName>
</protein>
<proteinExistence type="inferred from homology"/>
<dbReference type="Proteomes" id="UP000504615">
    <property type="component" value="Unplaced"/>
</dbReference>
<gene>
    <name evidence="4" type="primary">LOC105422561</name>
</gene>
<dbReference type="GO" id="GO:0140662">
    <property type="term" value="F:ATP-dependent protein folding chaperone"/>
    <property type="evidence" value="ECO:0007669"/>
    <property type="project" value="InterPro"/>
</dbReference>
<dbReference type="OrthoDB" id="6698455at2759"/>
<dbReference type="RefSeq" id="XP_011630284.1">
    <property type="nucleotide sequence ID" value="XM_011631982.1"/>
</dbReference>
<dbReference type="Gene3D" id="1.20.120.790">
    <property type="entry name" value="Heat shock protein 90, C-terminal domain"/>
    <property type="match status" value="1"/>
</dbReference>
<sequence length="222" mass="26274">MKNGQKYIYYIIGENLQQVKNNVVTERIKDRDLEVIYMTDIIDEFIMAQILFSYDRKRMMTVAKEDCKLLENEIEKLKIAEDAVKFNRLCIMMYRILKGKVDRVVISNRLEKSPCCIMTSRCSYTANMERIVKGQMAPKCAKFTEYKKMRKQFEINPDNVIIQHLWKKTSLGYKIQQIKHFVELLFEIAHILSGFTLQDPQLYLNNICTLIPLQLKKTVIKK</sequence>
<dbReference type="GO" id="GO:0016887">
    <property type="term" value="F:ATP hydrolysis activity"/>
    <property type="evidence" value="ECO:0007669"/>
    <property type="project" value="InterPro"/>
</dbReference>
<keyword evidence="2" id="KW-0143">Chaperone</keyword>